<keyword evidence="10" id="KW-1185">Reference proteome</keyword>
<proteinExistence type="inferred from homology"/>
<evidence type="ECO:0000256" key="1">
    <source>
        <dbReference type="ARBA" id="ARBA00022679"/>
    </source>
</evidence>
<dbReference type="RefSeq" id="WP_091792099.1">
    <property type="nucleotide sequence ID" value="NZ_FNAF01000010.1"/>
</dbReference>
<dbReference type="GO" id="GO:0003677">
    <property type="term" value="F:DNA binding"/>
    <property type="evidence" value="ECO:0007669"/>
    <property type="project" value="UniProtKB-UniRule"/>
</dbReference>
<comment type="similarity">
    <text evidence="7">Belongs to the DNA polymerase type-C family. PolC subfamily.</text>
</comment>
<dbReference type="GO" id="GO:0008408">
    <property type="term" value="F:3'-5' exonuclease activity"/>
    <property type="evidence" value="ECO:0007669"/>
    <property type="project" value="UniProtKB-UniRule"/>
</dbReference>
<dbReference type="Pfam" id="PF14579">
    <property type="entry name" value="HHH_6"/>
    <property type="match status" value="1"/>
</dbReference>
<evidence type="ECO:0000256" key="3">
    <source>
        <dbReference type="ARBA" id="ARBA00022705"/>
    </source>
</evidence>
<dbReference type="InterPro" id="IPR016195">
    <property type="entry name" value="Pol/histidinol_Pase-like"/>
</dbReference>
<dbReference type="InterPro" id="IPR004013">
    <property type="entry name" value="PHP_dom"/>
</dbReference>
<comment type="function">
    <text evidence="7">Required for replicative DNA synthesis. This DNA polymerase also exhibits 3' to 5' exonuclease activity.</text>
</comment>
<dbReference type="InterPro" id="IPR011708">
    <property type="entry name" value="DNA_pol3_alpha_NTPase_dom"/>
</dbReference>
<evidence type="ECO:0000313" key="10">
    <source>
        <dbReference type="Proteomes" id="UP000198995"/>
    </source>
</evidence>
<dbReference type="CDD" id="cd07435">
    <property type="entry name" value="PHP_PolIIIA_POLC"/>
    <property type="match status" value="1"/>
</dbReference>
<accession>A0A1G6YLI6</accession>
<dbReference type="InterPro" id="IPR012340">
    <property type="entry name" value="NA-bd_OB-fold"/>
</dbReference>
<dbReference type="Proteomes" id="UP000198995">
    <property type="component" value="Unassembled WGS sequence"/>
</dbReference>
<dbReference type="Pfam" id="PF17657">
    <property type="entry name" value="DNA_pol3_finger"/>
    <property type="match status" value="1"/>
</dbReference>
<evidence type="ECO:0000256" key="5">
    <source>
        <dbReference type="ARBA" id="ARBA00022932"/>
    </source>
</evidence>
<dbReference type="InterPro" id="IPR003141">
    <property type="entry name" value="Pol/His_phosphatase_N"/>
</dbReference>
<dbReference type="InterPro" id="IPR029460">
    <property type="entry name" value="DNAPol_HHH"/>
</dbReference>
<keyword evidence="5 7" id="KW-0239">DNA-directed DNA polymerase</keyword>
<dbReference type="NCBIfam" id="NF001688">
    <property type="entry name" value="PRK00448.1"/>
    <property type="match status" value="1"/>
</dbReference>
<dbReference type="SUPFAM" id="SSF89550">
    <property type="entry name" value="PHP domain-like"/>
    <property type="match status" value="1"/>
</dbReference>
<dbReference type="CDD" id="cd04484">
    <property type="entry name" value="polC_OBF"/>
    <property type="match status" value="1"/>
</dbReference>
<dbReference type="SUPFAM" id="SSF160975">
    <property type="entry name" value="AF1531-like"/>
    <property type="match status" value="1"/>
</dbReference>
<dbReference type="PANTHER" id="PTHR32294">
    <property type="entry name" value="DNA POLYMERASE III SUBUNIT ALPHA"/>
    <property type="match status" value="1"/>
</dbReference>
<dbReference type="PANTHER" id="PTHR32294:SF5">
    <property type="entry name" value="DNA POLYMERASE III POLC-TYPE"/>
    <property type="match status" value="1"/>
</dbReference>
<evidence type="ECO:0000259" key="8">
    <source>
        <dbReference type="SMART" id="SM00481"/>
    </source>
</evidence>
<dbReference type="GO" id="GO:0005737">
    <property type="term" value="C:cytoplasm"/>
    <property type="evidence" value="ECO:0007669"/>
    <property type="project" value="UniProtKB-SubCell"/>
</dbReference>
<dbReference type="GO" id="GO:0006261">
    <property type="term" value="P:DNA-templated DNA replication"/>
    <property type="evidence" value="ECO:0007669"/>
    <property type="project" value="UniProtKB-UniRule"/>
</dbReference>
<dbReference type="GO" id="GO:0003887">
    <property type="term" value="F:DNA-directed DNA polymerase activity"/>
    <property type="evidence" value="ECO:0007669"/>
    <property type="project" value="UniProtKB-UniRule"/>
</dbReference>
<feature type="domain" description="Polymerase/histidinol phosphatase N-terminal" evidence="8">
    <location>
        <begin position="324"/>
        <end position="391"/>
    </location>
</feature>
<dbReference type="EC" id="2.7.7.7" evidence="7"/>
<dbReference type="Gene3D" id="2.40.50.140">
    <property type="entry name" value="Nucleic acid-binding proteins"/>
    <property type="match status" value="1"/>
</dbReference>
<keyword evidence="3 7" id="KW-0235">DNA replication</keyword>
<evidence type="ECO:0000256" key="7">
    <source>
        <dbReference type="HAMAP-Rule" id="MF_00356"/>
    </source>
</evidence>
<keyword evidence="1 7" id="KW-0808">Transferase</keyword>
<keyword evidence="2 7" id="KW-0548">Nucleotidyltransferase</keyword>
<comment type="catalytic activity">
    <reaction evidence="6 7">
        <text>DNA(n) + a 2'-deoxyribonucleoside 5'-triphosphate = DNA(n+1) + diphosphate</text>
        <dbReference type="Rhea" id="RHEA:22508"/>
        <dbReference type="Rhea" id="RHEA-COMP:17339"/>
        <dbReference type="Rhea" id="RHEA-COMP:17340"/>
        <dbReference type="ChEBI" id="CHEBI:33019"/>
        <dbReference type="ChEBI" id="CHEBI:61560"/>
        <dbReference type="ChEBI" id="CHEBI:173112"/>
        <dbReference type="EC" id="2.7.7.7"/>
    </reaction>
</comment>
<keyword evidence="4 7" id="KW-0269">Exonuclease</keyword>
<dbReference type="EMBL" id="FNAF01000010">
    <property type="protein sequence ID" value="SDD90416.1"/>
    <property type="molecule type" value="Genomic_DNA"/>
</dbReference>
<comment type="subcellular location">
    <subcellularLocation>
        <location evidence="7">Cytoplasm</location>
    </subcellularLocation>
</comment>
<dbReference type="Gene3D" id="1.10.150.700">
    <property type="entry name" value="PolC, middle finger domain"/>
    <property type="match status" value="1"/>
</dbReference>
<dbReference type="OrthoDB" id="9804290at2"/>
<dbReference type="AlphaFoldDB" id="A0A1G6YLI6"/>
<dbReference type="Pfam" id="PF07733">
    <property type="entry name" value="DNA_pol3_alpha"/>
    <property type="match status" value="2"/>
</dbReference>
<dbReference type="Gene3D" id="3.20.20.140">
    <property type="entry name" value="Metal-dependent hydrolases"/>
    <property type="match status" value="1"/>
</dbReference>
<evidence type="ECO:0000256" key="2">
    <source>
        <dbReference type="ARBA" id="ARBA00022695"/>
    </source>
</evidence>
<dbReference type="Gene3D" id="6.10.140.1510">
    <property type="match status" value="1"/>
</dbReference>
<dbReference type="InterPro" id="IPR006308">
    <property type="entry name" value="Pol_III_a_PolC-type_gram_pos"/>
</dbReference>
<dbReference type="InterPro" id="IPR044923">
    <property type="entry name" value="PolC_middle_finger_sf"/>
</dbReference>
<dbReference type="NCBIfam" id="TIGR01405">
    <property type="entry name" value="polC_Gram_pos"/>
    <property type="match status" value="1"/>
</dbReference>
<dbReference type="InterPro" id="IPR040982">
    <property type="entry name" value="DNA_pol3_finger"/>
</dbReference>
<dbReference type="SMART" id="SM00481">
    <property type="entry name" value="POLIIIAc"/>
    <property type="match status" value="1"/>
</dbReference>
<keyword evidence="7" id="KW-0540">Nuclease</keyword>
<evidence type="ECO:0000256" key="4">
    <source>
        <dbReference type="ARBA" id="ARBA00022839"/>
    </source>
</evidence>
<dbReference type="Gene3D" id="1.10.150.870">
    <property type="match status" value="1"/>
</dbReference>
<organism evidence="9 10">
    <name type="scientific">Peptococcus niger</name>
    <dbReference type="NCBI Taxonomy" id="2741"/>
    <lineage>
        <taxon>Bacteria</taxon>
        <taxon>Bacillati</taxon>
        <taxon>Bacillota</taxon>
        <taxon>Clostridia</taxon>
        <taxon>Eubacteriales</taxon>
        <taxon>Peptococcaceae</taxon>
        <taxon>Peptococcus</taxon>
    </lineage>
</organism>
<dbReference type="InterPro" id="IPR004805">
    <property type="entry name" value="DnaE2/DnaE/PolC"/>
</dbReference>
<evidence type="ECO:0000256" key="6">
    <source>
        <dbReference type="ARBA" id="ARBA00049244"/>
    </source>
</evidence>
<protein>
    <recommendedName>
        <fullName evidence="7">DNA polymerase III PolC-type</fullName>
        <shortName evidence="7">PolIII</shortName>
        <ecNumber evidence="7">2.7.7.7</ecNumber>
    </recommendedName>
</protein>
<dbReference type="HAMAP" id="MF_00356">
    <property type="entry name" value="DNApol_PolC"/>
    <property type="match status" value="1"/>
</dbReference>
<evidence type="ECO:0000313" key="9">
    <source>
        <dbReference type="EMBL" id="SDD90416.1"/>
    </source>
</evidence>
<sequence>MSILVKDDFSGRLEENVKIFLEEAVVRQVLIQTRSKRLVVLLEVPYWPDLPLKEQVTQYLRQCYPAEVNLSVQMSCESLAATSDLLASKTLLLDYLADALPSLAPWLTECDFCEAGDLFTVSVHSDMVLKRLHKADAERSLTQWLEKIGKKNAQVRLLRSAVEEEPAKPLNIISTSPTQAAVEAKRPTAAPVRSAKSAKASKAAHVLFGKTIKQVPVTIAEITEENNRVCCAGQLFDLEARELKSDRGLVTFSITDQTDSIECRLFCDKKETADLLETLKSAGGICLNGRAQVDRYSQELVIMVNNINQKTLACRIDQAPEKRVELHLHTQMSNMDGVSSLKSLVGLAAQLGHSAIAITDHGVVQAFPQAYDLGKKLGIKIIYGMEAYIFDDSIPENQKPRTYHCILLAKNMTGLLNLYKLTTESHLRYFKRRPRIPKRLIEYAREGLIIGSACEAGELMQYLLAHPDDEAGLEALAAFYDYVEIQPLDNNAFMIRKDIVHERADLQKLNERLFALGRKLGKPVVATCDVHFANAEDAIFRTILMAGKGFSDAEQQAPLYYRNTDEMLAEFSYLGEADAYDVVVTAPNAIAAQIEDIKPVPSDLYAPEIDGAEAEIERLTYEKAHALYGEELPELVEARIQKELKAIIGNGFAVLYLIAHKLVKQSNEDGYLVGSRGSVGSSVVAYFTNITEVNALPPHYRCPQCHYSDFSNKAGAGTGIDLPRAVCPHCGTEMDKDGFDIPFEIFLGFKGDKVPDIDLNFSGEYQPSAHAFTETLFGKDNVFRAGTIATVAEKTAFGYVRKFYEERGEVHRSAEMNRLRNGCTGVKRTTGQHPGGLMVIPKGLDVHQFTPLQRPADDVKTEIVTTHFDYHSINDRLVKLDILGHDDPTVIKMLGDLTGLDARQVPLDDPATMSLFSSTDALGVTADELGSPVATYGVPEFNTKFTRQMLEDIKPQSFAELLRISGFSHGTDVWLNNAQDLIRSGTASATETISTRDDIMLFLIEKGMDFSLSFKIMESVRKGRGLSDDHHAAMVESNIPEWFIASCEKIKYLFPKAHAVAYVMMAYRIAWFKINQPLAFYAAYFTVRGADEFDLATVLAGKTAVQKKIQNIYNCGRDASAKDKAAISVLEVALELLVRGFHVLPVNIDRSDALKFTIVDDALLPPLVAIPGLGQTIATTIAEARSEKPFISVEDLKNRGKVGAAMVEEMQRLGILEGMPDSNQINLF</sequence>
<keyword evidence="7" id="KW-0378">Hydrolase</keyword>
<dbReference type="Pfam" id="PF02811">
    <property type="entry name" value="PHP"/>
    <property type="match status" value="1"/>
</dbReference>
<keyword evidence="7" id="KW-0963">Cytoplasm</keyword>
<dbReference type="STRING" id="2741.SAMN04489866_1102"/>
<name>A0A1G6YLI6_PEPNI</name>
<dbReference type="Gene3D" id="3.30.1900.20">
    <property type="match status" value="2"/>
</dbReference>
<reference evidence="9 10" key="1">
    <citation type="submission" date="2016-10" db="EMBL/GenBank/DDBJ databases">
        <authorList>
            <person name="de Groot N.N."/>
        </authorList>
    </citation>
    <scope>NUCLEOTIDE SEQUENCE [LARGE SCALE GENOMIC DNA]</scope>
    <source>
        <strain evidence="9 10">DSM 20475</strain>
    </source>
</reference>
<gene>
    <name evidence="7" type="primary">polC</name>
    <name evidence="9" type="ORF">SAMN04489866_1102</name>
</gene>